<comment type="pathway">
    <text evidence="3">Lipid metabolism; sphingolipid metabolism.</text>
</comment>
<dbReference type="PANTHER" id="PTHR42735">
    <property type="match status" value="1"/>
</dbReference>
<evidence type="ECO:0000313" key="19">
    <source>
        <dbReference type="EMBL" id="KAK3088897.1"/>
    </source>
</evidence>
<comment type="pathway">
    <text evidence="4">Sphingolipid metabolism.</text>
</comment>
<dbReference type="PANTHER" id="PTHR42735:SF9">
    <property type="entry name" value="SPHINGOSINE-1-PHOSPHATE LYASE"/>
    <property type="match status" value="1"/>
</dbReference>
<comment type="cofactor">
    <cofactor evidence="1 16 17">
        <name>pyridoxal 5'-phosphate</name>
        <dbReference type="ChEBI" id="CHEBI:597326"/>
    </cofactor>
</comment>
<dbReference type="Gene3D" id="3.40.640.10">
    <property type="entry name" value="Type I PLP-dependent aspartate aminotransferase-like (Major domain)"/>
    <property type="match status" value="1"/>
</dbReference>
<comment type="subcellular location">
    <subcellularLocation>
        <location evidence="2">Endoplasmic reticulum membrane</location>
        <topology evidence="2">Single-pass membrane protein</topology>
    </subcellularLocation>
</comment>
<dbReference type="InterPro" id="IPR015421">
    <property type="entry name" value="PyrdxlP-dep_Trfase_major"/>
</dbReference>
<evidence type="ECO:0000256" key="18">
    <source>
        <dbReference type="SAM" id="Phobius"/>
    </source>
</evidence>
<keyword evidence="12 17" id="KW-0456">Lyase</keyword>
<proteinExistence type="inferred from homology"/>
<feature type="transmembrane region" description="Helical" evidence="18">
    <location>
        <begin position="6"/>
        <end position="25"/>
    </location>
</feature>
<keyword evidence="7 16" id="KW-0663">Pyridoxal phosphate</keyword>
<sequence length="539" mass="59711">MFDWIYTLEHIFFSLVVASLVFLYINKGQEELFRVLVVGLKQFPGVELIIGLVLHNEVTGFVQNTSLAKDKSKRSVPRVTLPQKGLSKEELQKEIADMKGKDFNPEEGNIFAYVYTVGSEHSNLQEVAFEEFQEKSGHSFEHDALVQEAFSAFLHENALNPMIFPSLRKMETEVVSMTAAMLNGTDDVVGFLTSGGTESNLMAVKAYKTRISKLFPHIKNPEIVAPVTIHPTIDKAADYFGLKVIHTPVGPDFRADVKAMEKAITPNTVLLCASAPQFCHGIVDPIPEISHLALTKGLPFHVDACFGGFMLPWVEKLGYAVPKFDFRNPGVTSMSADVHKYGYCVKGASVVLYKNNDYRKHQIYAYAEWPGGLYGSPSMAGTRPGGNIAAAWASLKILGEEGFKEITQKLMETTNTMKEGVRKIDGLKILGNPHMTCFAIGSTNPDIDIQAVADVMETKGGWKMERQQKPSSLHCSILPHHMPKADKFLDDLAESTKEVKNNKQLAKKGTAAMYGMIATIPDKAIISDFLVEFFSEVYK</sequence>
<evidence type="ECO:0000256" key="14">
    <source>
        <dbReference type="ARBA" id="ARBA00038965"/>
    </source>
</evidence>
<dbReference type="EC" id="4.1.2.27" evidence="14"/>
<evidence type="ECO:0000256" key="6">
    <source>
        <dbReference type="ARBA" id="ARBA00022824"/>
    </source>
</evidence>
<dbReference type="GO" id="GO:0030170">
    <property type="term" value="F:pyridoxal phosphate binding"/>
    <property type="evidence" value="ECO:0007669"/>
    <property type="project" value="InterPro"/>
</dbReference>
<dbReference type="FunFam" id="3.40.640.10:FF:000020">
    <property type="entry name" value="sphingosine-1-phosphate lyase 1"/>
    <property type="match status" value="1"/>
</dbReference>
<evidence type="ECO:0000256" key="3">
    <source>
        <dbReference type="ARBA" id="ARBA00004760"/>
    </source>
</evidence>
<dbReference type="AlphaFoldDB" id="A0AA88XNS7"/>
<keyword evidence="20" id="KW-1185">Reference proteome</keyword>
<dbReference type="GO" id="GO:0005789">
    <property type="term" value="C:endoplasmic reticulum membrane"/>
    <property type="evidence" value="ECO:0007669"/>
    <property type="project" value="UniProtKB-SubCell"/>
</dbReference>
<dbReference type="Proteomes" id="UP001186944">
    <property type="component" value="Unassembled WGS sequence"/>
</dbReference>
<evidence type="ECO:0000256" key="7">
    <source>
        <dbReference type="ARBA" id="ARBA00022898"/>
    </source>
</evidence>
<evidence type="ECO:0000256" key="11">
    <source>
        <dbReference type="ARBA" id="ARBA00023136"/>
    </source>
</evidence>
<evidence type="ECO:0000256" key="5">
    <source>
        <dbReference type="ARBA" id="ARBA00022692"/>
    </source>
</evidence>
<dbReference type="EMBL" id="VSWD01000011">
    <property type="protein sequence ID" value="KAK3088897.1"/>
    <property type="molecule type" value="Genomic_DNA"/>
</dbReference>
<dbReference type="InterPro" id="IPR002129">
    <property type="entry name" value="PyrdxlP-dep_de-COase"/>
</dbReference>
<keyword evidence="5 18" id="KW-0812">Transmembrane</keyword>
<dbReference type="Pfam" id="PF00282">
    <property type="entry name" value="Pyridoxal_deC"/>
    <property type="match status" value="1"/>
</dbReference>
<reference evidence="19" key="1">
    <citation type="submission" date="2019-08" db="EMBL/GenBank/DDBJ databases">
        <title>The improved chromosome-level genome for the pearl oyster Pinctada fucata martensii using PacBio sequencing and Hi-C.</title>
        <authorList>
            <person name="Zheng Z."/>
        </authorList>
    </citation>
    <scope>NUCLEOTIDE SEQUENCE</scope>
    <source>
        <strain evidence="19">ZZ-2019</strain>
        <tissue evidence="19">Adductor muscle</tissue>
    </source>
</reference>
<feature type="modified residue" description="N6-(pyridoxal phosphate)lysine" evidence="16">
    <location>
        <position position="340"/>
    </location>
</feature>
<comment type="caution">
    <text evidence="19">The sequence shown here is derived from an EMBL/GenBank/DDBJ whole genome shotgun (WGS) entry which is preliminary data.</text>
</comment>
<gene>
    <name evidence="19" type="ORF">FSP39_025176</name>
</gene>
<keyword evidence="9 18" id="KW-1133">Transmembrane helix</keyword>
<evidence type="ECO:0000256" key="13">
    <source>
        <dbReference type="ARBA" id="ARBA00038302"/>
    </source>
</evidence>
<keyword evidence="8" id="KW-0746">Sphingolipid metabolism</keyword>
<dbReference type="InterPro" id="IPR015422">
    <property type="entry name" value="PyrdxlP-dep_Trfase_small"/>
</dbReference>
<dbReference type="GO" id="GO:0006665">
    <property type="term" value="P:sphingolipid metabolic process"/>
    <property type="evidence" value="ECO:0007669"/>
    <property type="project" value="UniProtKB-KW"/>
</dbReference>
<feature type="transmembrane region" description="Helical" evidence="18">
    <location>
        <begin position="32"/>
        <end position="54"/>
    </location>
</feature>
<evidence type="ECO:0000256" key="12">
    <source>
        <dbReference type="ARBA" id="ARBA00023239"/>
    </source>
</evidence>
<evidence type="ECO:0000256" key="10">
    <source>
        <dbReference type="ARBA" id="ARBA00023098"/>
    </source>
</evidence>
<dbReference type="GO" id="GO:0019752">
    <property type="term" value="P:carboxylic acid metabolic process"/>
    <property type="evidence" value="ECO:0007669"/>
    <property type="project" value="InterPro"/>
</dbReference>
<evidence type="ECO:0000256" key="17">
    <source>
        <dbReference type="RuleBase" id="RU000382"/>
    </source>
</evidence>
<organism evidence="19 20">
    <name type="scientific">Pinctada imbricata</name>
    <name type="common">Atlantic pearl-oyster</name>
    <name type="synonym">Pinctada martensii</name>
    <dbReference type="NCBI Taxonomy" id="66713"/>
    <lineage>
        <taxon>Eukaryota</taxon>
        <taxon>Metazoa</taxon>
        <taxon>Spiralia</taxon>
        <taxon>Lophotrochozoa</taxon>
        <taxon>Mollusca</taxon>
        <taxon>Bivalvia</taxon>
        <taxon>Autobranchia</taxon>
        <taxon>Pteriomorphia</taxon>
        <taxon>Pterioida</taxon>
        <taxon>Pterioidea</taxon>
        <taxon>Pteriidae</taxon>
        <taxon>Pinctada</taxon>
    </lineage>
</organism>
<evidence type="ECO:0000256" key="9">
    <source>
        <dbReference type="ARBA" id="ARBA00022989"/>
    </source>
</evidence>
<dbReference type="GO" id="GO:0008117">
    <property type="term" value="F:sphinganine-1-phosphate aldolase activity"/>
    <property type="evidence" value="ECO:0007669"/>
    <property type="project" value="UniProtKB-EC"/>
</dbReference>
<evidence type="ECO:0000256" key="16">
    <source>
        <dbReference type="PIRSR" id="PIRSR602129-50"/>
    </source>
</evidence>
<keyword evidence="10" id="KW-0443">Lipid metabolism</keyword>
<evidence type="ECO:0000256" key="2">
    <source>
        <dbReference type="ARBA" id="ARBA00004389"/>
    </source>
</evidence>
<dbReference type="SUPFAM" id="SSF53383">
    <property type="entry name" value="PLP-dependent transferases"/>
    <property type="match status" value="1"/>
</dbReference>
<dbReference type="Gene3D" id="6.10.140.2150">
    <property type="match status" value="1"/>
</dbReference>
<dbReference type="InterPro" id="IPR015424">
    <property type="entry name" value="PyrdxlP-dep_Trfase"/>
</dbReference>
<evidence type="ECO:0000256" key="1">
    <source>
        <dbReference type="ARBA" id="ARBA00001933"/>
    </source>
</evidence>
<protein>
    <recommendedName>
        <fullName evidence="14">sphinganine-1-phosphate aldolase</fullName>
        <ecNumber evidence="14">4.1.2.27</ecNumber>
    </recommendedName>
    <alternativeName>
        <fullName evidence="15">Sphingosine-1-phosphate aldolase</fullName>
    </alternativeName>
</protein>
<evidence type="ECO:0000313" key="20">
    <source>
        <dbReference type="Proteomes" id="UP001186944"/>
    </source>
</evidence>
<dbReference type="Gene3D" id="3.90.1150.10">
    <property type="entry name" value="Aspartate Aminotransferase, domain 1"/>
    <property type="match status" value="1"/>
</dbReference>
<keyword evidence="6" id="KW-0256">Endoplasmic reticulum</keyword>
<name>A0AA88XNS7_PINIB</name>
<accession>A0AA88XNS7</accession>
<evidence type="ECO:0000256" key="8">
    <source>
        <dbReference type="ARBA" id="ARBA00022919"/>
    </source>
</evidence>
<evidence type="ECO:0000256" key="4">
    <source>
        <dbReference type="ARBA" id="ARBA00004991"/>
    </source>
</evidence>
<keyword evidence="11 18" id="KW-0472">Membrane</keyword>
<dbReference type="InterPro" id="IPR050477">
    <property type="entry name" value="GrpII_AminoAcid_Decarb"/>
</dbReference>
<evidence type="ECO:0000256" key="15">
    <source>
        <dbReference type="ARBA" id="ARBA00042568"/>
    </source>
</evidence>
<comment type="similarity">
    <text evidence="13">Belongs to the group II decarboxylase family. Sphingosine-1-phosphate lyase subfamily.</text>
</comment>